<dbReference type="PANTHER" id="PTHR13947">
    <property type="entry name" value="GNAT FAMILY N-ACETYLTRANSFERASE"/>
    <property type="match status" value="1"/>
</dbReference>
<dbReference type="SUPFAM" id="SSF55729">
    <property type="entry name" value="Acyl-CoA N-acyltransferases (Nat)"/>
    <property type="match status" value="1"/>
</dbReference>
<gene>
    <name evidence="3" type="ORF">HKK74_34140</name>
</gene>
<evidence type="ECO:0000259" key="2">
    <source>
        <dbReference type="PROSITE" id="PS51186"/>
    </source>
</evidence>
<dbReference type="EMBL" id="JABVEC010000042">
    <property type="protein sequence ID" value="MBC6470492.1"/>
    <property type="molecule type" value="Genomic_DNA"/>
</dbReference>
<comment type="caution">
    <text evidence="3">The sequence shown here is derived from an EMBL/GenBank/DDBJ whole genome shotgun (WGS) entry which is preliminary data.</text>
</comment>
<keyword evidence="4" id="KW-1185">Reference proteome</keyword>
<reference evidence="3 4" key="1">
    <citation type="submission" date="2020-06" db="EMBL/GenBank/DDBJ databases">
        <title>Actinomadura xiongansis sp. nov., isolated from soil of Baiyangdian.</title>
        <authorList>
            <person name="Zhang X."/>
        </authorList>
    </citation>
    <scope>NUCLEOTIDE SEQUENCE [LARGE SCALE GENOMIC DNA]</scope>
    <source>
        <strain evidence="3 4">HBUM206468</strain>
    </source>
</reference>
<evidence type="ECO:0000256" key="1">
    <source>
        <dbReference type="ARBA" id="ARBA00022679"/>
    </source>
</evidence>
<dbReference type="InterPro" id="IPR016181">
    <property type="entry name" value="Acyl_CoA_acyltransferase"/>
</dbReference>
<evidence type="ECO:0000313" key="3">
    <source>
        <dbReference type="EMBL" id="MBC6470492.1"/>
    </source>
</evidence>
<organism evidence="3 4">
    <name type="scientific">Actinomadura alba</name>
    <dbReference type="NCBI Taxonomy" id="406431"/>
    <lineage>
        <taxon>Bacteria</taxon>
        <taxon>Bacillati</taxon>
        <taxon>Actinomycetota</taxon>
        <taxon>Actinomycetes</taxon>
        <taxon>Streptosporangiales</taxon>
        <taxon>Thermomonosporaceae</taxon>
        <taxon>Actinomadura</taxon>
    </lineage>
</organism>
<dbReference type="InterPro" id="IPR000182">
    <property type="entry name" value="GNAT_dom"/>
</dbReference>
<name>A0ABR7M052_9ACTN</name>
<dbReference type="PROSITE" id="PS51186">
    <property type="entry name" value="GNAT"/>
    <property type="match status" value="1"/>
</dbReference>
<dbReference type="PANTHER" id="PTHR13947:SF37">
    <property type="entry name" value="LD18367P"/>
    <property type="match status" value="1"/>
</dbReference>
<dbReference type="Pfam" id="PF00583">
    <property type="entry name" value="Acetyltransf_1"/>
    <property type="match status" value="1"/>
</dbReference>
<proteinExistence type="predicted"/>
<dbReference type="InterPro" id="IPR050769">
    <property type="entry name" value="NAT_camello-type"/>
</dbReference>
<accession>A0ABR7M052</accession>
<keyword evidence="1" id="KW-0808">Transferase</keyword>
<evidence type="ECO:0000313" key="4">
    <source>
        <dbReference type="Proteomes" id="UP000805614"/>
    </source>
</evidence>
<protein>
    <submittedName>
        <fullName evidence="3">GNAT family N-acetyltransferase</fullName>
    </submittedName>
</protein>
<sequence length="160" mass="17162">MAHGEVYAAEFGWDTSMEAFVARIVADYAAGHDPAREAAWIAEMDGRRVGCVFCVAADESTAQLRILLVDPLARGHRIGGLLVDECLGFARSAGYARMKLWTNHPLAAARAIYLSRGFALIEEEPHHSFGVDLVGQVYELDLRSSGQGSAGTAVSATGRP</sequence>
<feature type="domain" description="N-acetyltransferase" evidence="2">
    <location>
        <begin position="1"/>
        <end position="143"/>
    </location>
</feature>
<dbReference type="Gene3D" id="3.40.630.30">
    <property type="match status" value="1"/>
</dbReference>
<dbReference type="Proteomes" id="UP000805614">
    <property type="component" value="Unassembled WGS sequence"/>
</dbReference>
<dbReference type="CDD" id="cd04301">
    <property type="entry name" value="NAT_SF"/>
    <property type="match status" value="1"/>
</dbReference>